<dbReference type="AlphaFoldDB" id="A0AAD8LJT6"/>
<feature type="region of interest" description="Disordered" evidence="2">
    <location>
        <begin position="1"/>
        <end position="42"/>
    </location>
</feature>
<gene>
    <name evidence="3" type="ORF">BgAZ_302710</name>
</gene>
<proteinExistence type="inferred from homology"/>
<evidence type="ECO:0000313" key="4">
    <source>
        <dbReference type="Proteomes" id="UP001230268"/>
    </source>
</evidence>
<evidence type="ECO:0000313" key="3">
    <source>
        <dbReference type="EMBL" id="KAK1442753.1"/>
    </source>
</evidence>
<feature type="compositionally biased region" description="Basic and acidic residues" evidence="2">
    <location>
        <begin position="28"/>
        <end position="37"/>
    </location>
</feature>
<dbReference type="GO" id="GO:0030688">
    <property type="term" value="C:preribosome, small subunit precursor"/>
    <property type="evidence" value="ECO:0007669"/>
    <property type="project" value="TreeGrafter"/>
</dbReference>
<dbReference type="GO" id="GO:0005730">
    <property type="term" value="C:nucleolus"/>
    <property type="evidence" value="ECO:0007669"/>
    <property type="project" value="TreeGrafter"/>
</dbReference>
<keyword evidence="4" id="KW-1185">Reference proteome</keyword>
<protein>
    <submittedName>
        <fullName evidence="3">Bystin</fullName>
    </submittedName>
</protein>
<comment type="similarity">
    <text evidence="1">Belongs to the bystin family.</text>
</comment>
<dbReference type="PANTHER" id="PTHR12821:SF0">
    <property type="entry name" value="BYSTIN"/>
    <property type="match status" value="1"/>
</dbReference>
<dbReference type="EMBL" id="JAVEPI010000003">
    <property type="protein sequence ID" value="KAK1442753.1"/>
    <property type="molecule type" value="Genomic_DNA"/>
</dbReference>
<dbReference type="InterPro" id="IPR007955">
    <property type="entry name" value="Bystin"/>
</dbReference>
<dbReference type="Proteomes" id="UP001230268">
    <property type="component" value="Unassembled WGS sequence"/>
</dbReference>
<dbReference type="GO" id="GO:0030515">
    <property type="term" value="F:snoRNA binding"/>
    <property type="evidence" value="ECO:0007669"/>
    <property type="project" value="TreeGrafter"/>
</dbReference>
<evidence type="ECO:0000256" key="1">
    <source>
        <dbReference type="ARBA" id="ARBA00007114"/>
    </source>
</evidence>
<accession>A0AAD8LJT6</accession>
<evidence type="ECO:0000256" key="2">
    <source>
        <dbReference type="SAM" id="MobiDB-lite"/>
    </source>
</evidence>
<dbReference type="Pfam" id="PF05291">
    <property type="entry name" value="Bystin"/>
    <property type="match status" value="1"/>
</dbReference>
<dbReference type="GO" id="GO:0006364">
    <property type="term" value="P:rRNA processing"/>
    <property type="evidence" value="ECO:0007669"/>
    <property type="project" value="TreeGrafter"/>
</dbReference>
<dbReference type="GO" id="GO:0005737">
    <property type="term" value="C:cytoplasm"/>
    <property type="evidence" value="ECO:0007669"/>
    <property type="project" value="TreeGrafter"/>
</dbReference>
<name>A0AAD8LJT6_BABGI</name>
<organism evidence="3 4">
    <name type="scientific">Babesia gibsoni</name>
    <dbReference type="NCBI Taxonomy" id="33632"/>
    <lineage>
        <taxon>Eukaryota</taxon>
        <taxon>Sar</taxon>
        <taxon>Alveolata</taxon>
        <taxon>Apicomplexa</taxon>
        <taxon>Aconoidasida</taxon>
        <taxon>Piroplasmida</taxon>
        <taxon>Babesiidae</taxon>
        <taxon>Babesia</taxon>
    </lineage>
</organism>
<sequence length="383" mass="43931">MKKLDKPMGGRGKAHSSSAKKFNRNKKGRDIKNKSHDDESDLSDIEAEYLEEVPESIAMSIHKLATENDRETHKVRLIHDSEFLEEDPLISGTLKSVVGFIPEDSVPKSTAQIEKLSQRIFKGDDDDNEVLLKMKKVYTEIGVYLSKYKSGGLPKAFKVLPRLKNWEEVLDMTSPQNWTPNAVYEATHLFASNMTEAMVESYYNKILLPIIRRDIQGSRKLNYHLYMALKKAIFKPMAWFQGILVPLVENGCTYREAAIVGNALRRISIPVLHASAFILRICQCQKWFGSSSFILSILLQKKFNLPKEVVRGCVNYFCKFESFEDQLPVIWHQSLLTLVMNYKHVFNDEDRSAVQTLIRAHNHAQISPVISHELMYMTTDVDM</sequence>
<dbReference type="PANTHER" id="PTHR12821">
    <property type="entry name" value="BYSTIN"/>
    <property type="match status" value="1"/>
</dbReference>
<reference evidence="3" key="1">
    <citation type="submission" date="2023-08" db="EMBL/GenBank/DDBJ databases">
        <title>Draft sequence of the Babesia gibsoni genome.</title>
        <authorList>
            <person name="Yamagishi J.Y."/>
            <person name="Xuan X.X."/>
        </authorList>
    </citation>
    <scope>NUCLEOTIDE SEQUENCE</scope>
    <source>
        <strain evidence="3">Azabu</strain>
    </source>
</reference>
<comment type="caution">
    <text evidence="3">The sequence shown here is derived from an EMBL/GenBank/DDBJ whole genome shotgun (WGS) entry which is preliminary data.</text>
</comment>